<evidence type="ECO:0008006" key="4">
    <source>
        <dbReference type="Google" id="ProtNLM"/>
    </source>
</evidence>
<dbReference type="RefSeq" id="WP_406787284.1">
    <property type="nucleotide sequence ID" value="NZ_JBJIAA010000007.1"/>
</dbReference>
<organism evidence="2 3">
    <name type="scientific">Clostridium neuense</name>
    <dbReference type="NCBI Taxonomy" id="1728934"/>
    <lineage>
        <taxon>Bacteria</taxon>
        <taxon>Bacillati</taxon>
        <taxon>Bacillota</taxon>
        <taxon>Clostridia</taxon>
        <taxon>Eubacteriales</taxon>
        <taxon>Clostridiaceae</taxon>
        <taxon>Clostridium</taxon>
    </lineage>
</organism>
<evidence type="ECO:0000256" key="1">
    <source>
        <dbReference type="SAM" id="Phobius"/>
    </source>
</evidence>
<keyword evidence="3" id="KW-1185">Reference proteome</keyword>
<keyword evidence="1" id="KW-1133">Transmembrane helix</keyword>
<evidence type="ECO:0000313" key="3">
    <source>
        <dbReference type="Proteomes" id="UP001623592"/>
    </source>
</evidence>
<dbReference type="EMBL" id="JBJIAA010000007">
    <property type="protein sequence ID" value="MFL0250618.1"/>
    <property type="molecule type" value="Genomic_DNA"/>
</dbReference>
<feature type="transmembrane region" description="Helical" evidence="1">
    <location>
        <begin position="38"/>
        <end position="58"/>
    </location>
</feature>
<gene>
    <name evidence="2" type="ORF">ACJDT4_09320</name>
</gene>
<protein>
    <recommendedName>
        <fullName evidence="4">ABC transmembrane type-1 domain-containing protein</fullName>
    </recommendedName>
</protein>
<keyword evidence="1" id="KW-0472">Membrane</keyword>
<evidence type="ECO:0000313" key="2">
    <source>
        <dbReference type="EMBL" id="MFL0250618.1"/>
    </source>
</evidence>
<reference evidence="2 3" key="1">
    <citation type="submission" date="2024-11" db="EMBL/GenBank/DDBJ databases">
        <authorList>
            <person name="Heng Y.C."/>
            <person name="Lim A.C.H."/>
            <person name="Lee J.K.Y."/>
            <person name="Kittelmann S."/>
        </authorList>
    </citation>
    <scope>NUCLEOTIDE SEQUENCE [LARGE SCALE GENOMIC DNA]</scope>
    <source>
        <strain evidence="2 3">WILCCON 0114</strain>
    </source>
</reference>
<name>A0ABW8TDS4_9CLOT</name>
<proteinExistence type="predicted"/>
<keyword evidence="1" id="KW-0812">Transmembrane</keyword>
<feature type="transmembrane region" description="Helical" evidence="1">
    <location>
        <begin position="179"/>
        <end position="198"/>
    </location>
</feature>
<comment type="caution">
    <text evidence="2">The sequence shown here is derived from an EMBL/GenBank/DDBJ whole genome shotgun (WGS) entry which is preliminary data.</text>
</comment>
<accession>A0ABW8TDS4</accession>
<feature type="transmembrane region" description="Helical" evidence="1">
    <location>
        <begin position="64"/>
        <end position="84"/>
    </location>
</feature>
<dbReference type="Proteomes" id="UP001623592">
    <property type="component" value="Unassembled WGS sequence"/>
</dbReference>
<sequence length="239" mass="28068">MSNYIMLIMYAYNEKGKEKKIIKPKINFFCFLEENRKFSIVLIMALISLIFYITVSFIKIEHSGLYQAISLIIYIILLIILIPLSEKINQKNYKKIIKAHDLRMEILRDVLKNDFRLYESGRIQELIKQCDMSIKSYKLSTEIFKPLVDIAKSVLFPIVTFSFGLIIKKVEISVDDTIRITKLVIVVIVMFFGLFLIVKNPVESFLDSQSNKIKELKNMLEDIFIKDFINKETKNKFLL</sequence>